<evidence type="ECO:0000313" key="3">
    <source>
        <dbReference type="Proteomes" id="UP000716291"/>
    </source>
</evidence>
<keyword evidence="3" id="KW-1185">Reference proteome</keyword>
<comment type="caution">
    <text evidence="2">The sequence shown here is derived from an EMBL/GenBank/DDBJ whole genome shotgun (WGS) entry which is preliminary data.</text>
</comment>
<evidence type="ECO:0000256" key="1">
    <source>
        <dbReference type="SAM" id="Coils"/>
    </source>
</evidence>
<protein>
    <recommendedName>
        <fullName evidence="4">HAP1 N-terminal domain-containing protein</fullName>
    </recommendedName>
</protein>
<dbReference type="AlphaFoldDB" id="A0A9P6XIM5"/>
<sequence length="465" mass="52807">MSTATFQHDFEPCLARLGTTPEEVYALDDIETLRQLIIKKERERQAIANDLEVAARIGLVISETNEAIQIKLEHLERENRMFQEELRSRPTYHVKNDNEETSDEEERIFLQQELDQARRELSKFRKEMDGLSAQLNDMASEMVDSRSKVGVYAKRLAEVEQKLAATRDVNANLQSLLDKALTSQKQSSSNTSHLVKNIQIDLERVVQENEQLRVRIAELEQQQVENEEKIAAMVIQAQEYASRLEQAQNTIHNLSEPKLLEDDELLSFHSGFHPLSVSSQEGAKETEITKGPVFSAEFRQEMQKEIERNLNLRNEIRHRIITADNSISSDKKKSVEGLKYLATERESAGLASLSTSTSSSTNSSILSTVMKKDIMHTSTQHHPQEEEQNTPKAPMLRPASFLTGFGGFGSDGLNMGGNFITRGMPPRTFSSVGSRNNEPSISTRFFQRLTSRLEDYEKKTWNTSS</sequence>
<accession>A0A9P6XIM5</accession>
<organism evidence="2 3">
    <name type="scientific">Rhizopus oryzae</name>
    <name type="common">Mucormycosis agent</name>
    <name type="synonym">Rhizopus arrhizus var. delemar</name>
    <dbReference type="NCBI Taxonomy" id="64495"/>
    <lineage>
        <taxon>Eukaryota</taxon>
        <taxon>Fungi</taxon>
        <taxon>Fungi incertae sedis</taxon>
        <taxon>Mucoromycota</taxon>
        <taxon>Mucoromycotina</taxon>
        <taxon>Mucoromycetes</taxon>
        <taxon>Mucorales</taxon>
        <taxon>Mucorineae</taxon>
        <taxon>Rhizopodaceae</taxon>
        <taxon>Rhizopus</taxon>
    </lineage>
</organism>
<dbReference type="OrthoDB" id="5585416at2759"/>
<keyword evidence="1" id="KW-0175">Coiled coil</keyword>
<evidence type="ECO:0008006" key="4">
    <source>
        <dbReference type="Google" id="ProtNLM"/>
    </source>
</evidence>
<dbReference type="Proteomes" id="UP000716291">
    <property type="component" value="Unassembled WGS sequence"/>
</dbReference>
<feature type="coiled-coil region" evidence="1">
    <location>
        <begin position="30"/>
        <end position="250"/>
    </location>
</feature>
<gene>
    <name evidence="2" type="ORF">G6F64_001458</name>
</gene>
<name>A0A9P6XIM5_RHIOR</name>
<dbReference type="EMBL" id="JAANQT010000111">
    <property type="protein sequence ID" value="KAG1314431.1"/>
    <property type="molecule type" value="Genomic_DNA"/>
</dbReference>
<proteinExistence type="predicted"/>
<reference evidence="2" key="1">
    <citation type="journal article" date="2020" name="Microb. Genom.">
        <title>Genetic diversity of clinical and environmental Mucorales isolates obtained from an investigation of mucormycosis cases among solid organ transplant recipients.</title>
        <authorList>
            <person name="Nguyen M.H."/>
            <person name="Kaul D."/>
            <person name="Muto C."/>
            <person name="Cheng S.J."/>
            <person name="Richter R.A."/>
            <person name="Bruno V.M."/>
            <person name="Liu G."/>
            <person name="Beyhan S."/>
            <person name="Sundermann A.J."/>
            <person name="Mounaud S."/>
            <person name="Pasculle A.W."/>
            <person name="Nierman W.C."/>
            <person name="Driscoll E."/>
            <person name="Cumbie R."/>
            <person name="Clancy C.J."/>
            <person name="Dupont C.L."/>
        </authorList>
    </citation>
    <scope>NUCLEOTIDE SEQUENCE</scope>
    <source>
        <strain evidence="2">GL11</strain>
    </source>
</reference>
<evidence type="ECO:0000313" key="2">
    <source>
        <dbReference type="EMBL" id="KAG1314431.1"/>
    </source>
</evidence>